<feature type="compositionally biased region" description="Polar residues" evidence="1">
    <location>
        <begin position="8"/>
        <end position="20"/>
    </location>
</feature>
<name>A0A3N4HVX1_ASCIM</name>
<organism evidence="2 3">
    <name type="scientific">Ascobolus immersus RN42</name>
    <dbReference type="NCBI Taxonomy" id="1160509"/>
    <lineage>
        <taxon>Eukaryota</taxon>
        <taxon>Fungi</taxon>
        <taxon>Dikarya</taxon>
        <taxon>Ascomycota</taxon>
        <taxon>Pezizomycotina</taxon>
        <taxon>Pezizomycetes</taxon>
        <taxon>Pezizales</taxon>
        <taxon>Ascobolaceae</taxon>
        <taxon>Ascobolus</taxon>
    </lineage>
</organism>
<proteinExistence type="predicted"/>
<dbReference type="Proteomes" id="UP000275078">
    <property type="component" value="Unassembled WGS sequence"/>
</dbReference>
<feature type="compositionally biased region" description="Pro residues" evidence="1">
    <location>
        <begin position="21"/>
        <end position="30"/>
    </location>
</feature>
<gene>
    <name evidence="2" type="ORF">BJ508DRAFT_329639</name>
</gene>
<keyword evidence="3" id="KW-1185">Reference proteome</keyword>
<dbReference type="AlphaFoldDB" id="A0A3N4HVX1"/>
<sequence length="230" mass="26058">MVRPFLSPHQTYAQVLQSTPNPDPVRPPSPEKGNLQRARETSNSKTVKPPNNTPKPPKKIRSKPQTKEPTPTTGPTEEPTRNFSTFRWNLPLLASRGYTPYWGYQETSSNRNAVLDGLEHQFGLHRGPRSARILLFDSGMTVILAEEGVFITDTFDDERIALISRDPWKAEQIMVGVGFEAGREGPWRAKGQTYDAGAPNQEQDWFRFEEGWESPGSCHSDSDDDPKHWR</sequence>
<feature type="region of interest" description="Disordered" evidence="1">
    <location>
        <begin position="1"/>
        <end position="83"/>
    </location>
</feature>
<protein>
    <submittedName>
        <fullName evidence="2">Uncharacterized protein</fullName>
    </submittedName>
</protein>
<accession>A0A3N4HVX1</accession>
<feature type="compositionally biased region" description="Low complexity" evidence="1">
    <location>
        <begin position="67"/>
        <end position="77"/>
    </location>
</feature>
<dbReference type="EMBL" id="ML119717">
    <property type="protein sequence ID" value="RPA77992.1"/>
    <property type="molecule type" value="Genomic_DNA"/>
</dbReference>
<reference evidence="2 3" key="1">
    <citation type="journal article" date="2018" name="Nat. Ecol. Evol.">
        <title>Pezizomycetes genomes reveal the molecular basis of ectomycorrhizal truffle lifestyle.</title>
        <authorList>
            <person name="Murat C."/>
            <person name="Payen T."/>
            <person name="Noel B."/>
            <person name="Kuo A."/>
            <person name="Morin E."/>
            <person name="Chen J."/>
            <person name="Kohler A."/>
            <person name="Krizsan K."/>
            <person name="Balestrini R."/>
            <person name="Da Silva C."/>
            <person name="Montanini B."/>
            <person name="Hainaut M."/>
            <person name="Levati E."/>
            <person name="Barry K.W."/>
            <person name="Belfiori B."/>
            <person name="Cichocki N."/>
            <person name="Clum A."/>
            <person name="Dockter R.B."/>
            <person name="Fauchery L."/>
            <person name="Guy J."/>
            <person name="Iotti M."/>
            <person name="Le Tacon F."/>
            <person name="Lindquist E.A."/>
            <person name="Lipzen A."/>
            <person name="Malagnac F."/>
            <person name="Mello A."/>
            <person name="Molinier V."/>
            <person name="Miyauchi S."/>
            <person name="Poulain J."/>
            <person name="Riccioni C."/>
            <person name="Rubini A."/>
            <person name="Sitrit Y."/>
            <person name="Splivallo R."/>
            <person name="Traeger S."/>
            <person name="Wang M."/>
            <person name="Zifcakova L."/>
            <person name="Wipf D."/>
            <person name="Zambonelli A."/>
            <person name="Paolocci F."/>
            <person name="Nowrousian M."/>
            <person name="Ottonello S."/>
            <person name="Baldrian P."/>
            <person name="Spatafora J.W."/>
            <person name="Henrissat B."/>
            <person name="Nagy L.G."/>
            <person name="Aury J.M."/>
            <person name="Wincker P."/>
            <person name="Grigoriev I.V."/>
            <person name="Bonfante P."/>
            <person name="Martin F.M."/>
        </authorList>
    </citation>
    <scope>NUCLEOTIDE SEQUENCE [LARGE SCALE GENOMIC DNA]</scope>
    <source>
        <strain evidence="2 3">RN42</strain>
    </source>
</reference>
<evidence type="ECO:0000313" key="2">
    <source>
        <dbReference type="EMBL" id="RPA77992.1"/>
    </source>
</evidence>
<evidence type="ECO:0000313" key="3">
    <source>
        <dbReference type="Proteomes" id="UP000275078"/>
    </source>
</evidence>
<evidence type="ECO:0000256" key="1">
    <source>
        <dbReference type="SAM" id="MobiDB-lite"/>
    </source>
</evidence>
<feature type="region of interest" description="Disordered" evidence="1">
    <location>
        <begin position="209"/>
        <end position="230"/>
    </location>
</feature>